<keyword evidence="1" id="KW-0175">Coiled coil</keyword>
<evidence type="ECO:0000256" key="1">
    <source>
        <dbReference type="SAM" id="Coils"/>
    </source>
</evidence>
<name>A0A1W1D367_9ZZZZ</name>
<evidence type="ECO:0000313" key="2">
    <source>
        <dbReference type="EMBL" id="SFV74892.1"/>
    </source>
</evidence>
<organism evidence="2">
    <name type="scientific">hydrothermal vent metagenome</name>
    <dbReference type="NCBI Taxonomy" id="652676"/>
    <lineage>
        <taxon>unclassified sequences</taxon>
        <taxon>metagenomes</taxon>
        <taxon>ecological metagenomes</taxon>
    </lineage>
</organism>
<accession>A0A1W1D367</accession>
<dbReference type="AlphaFoldDB" id="A0A1W1D367"/>
<dbReference type="EMBL" id="FPHP01000009">
    <property type="protein sequence ID" value="SFV74892.1"/>
    <property type="molecule type" value="Genomic_DNA"/>
</dbReference>
<protein>
    <submittedName>
        <fullName evidence="2">Uncharacterized protein</fullName>
    </submittedName>
</protein>
<sequence>MAKSKNIIEIIQVQNSIKEVIQELYEYESRPNELIRAHLKNTTKLEEAIQLNIIEYDSFDDQLHLSFDTLEYYKTRLGQNDDTNIDFIQNRIEKLKLQLKNYNIRLKNQESTQKEIHTIYTILNQIPSLLKNNLHAIASNSIFAFKNESNFEIKMQNLQTSKEEIIKLIEASDMVDRFLEENYHFFQTMENKKINATILKLKYNSVALEDSFRRLYDEIKHYINQSIKNGAFIKKLQQLKQLKDENNLYKNSNIEEVSYNTQPIISNVKEKRLHPDDRIHDYIDPIIEIIKARKLSLQNAKKEEPFLYDIEEKTQINKALYNYQKLHQEFFKQEEDLLTFLLQNNIASEKLLGVFIRMLKNHSNRYFIDEENFITHNQRKYLLIYPKKRTL</sequence>
<feature type="coiled-coil region" evidence="1">
    <location>
        <begin position="85"/>
        <end position="112"/>
    </location>
</feature>
<reference evidence="2" key="1">
    <citation type="submission" date="2016-10" db="EMBL/GenBank/DDBJ databases">
        <authorList>
            <person name="de Groot N.N."/>
        </authorList>
    </citation>
    <scope>NUCLEOTIDE SEQUENCE</scope>
</reference>
<proteinExistence type="predicted"/>
<gene>
    <name evidence="2" type="ORF">MNB_SM-3-1497</name>
</gene>